<keyword evidence="3" id="KW-1185">Reference proteome</keyword>
<reference evidence="2" key="1">
    <citation type="submission" date="2023-03" db="EMBL/GenBank/DDBJ databases">
        <title>Electrophorus voltai genome.</title>
        <authorList>
            <person name="Bian C."/>
        </authorList>
    </citation>
    <scope>NUCLEOTIDE SEQUENCE</scope>
    <source>
        <strain evidence="2">CB-2022</strain>
        <tissue evidence="2">Muscle</tissue>
    </source>
</reference>
<evidence type="ECO:0000256" key="1">
    <source>
        <dbReference type="SAM" id="MobiDB-lite"/>
    </source>
</evidence>
<evidence type="ECO:0000313" key="2">
    <source>
        <dbReference type="EMBL" id="KAK1803313.1"/>
    </source>
</evidence>
<organism evidence="2 3">
    <name type="scientific">Electrophorus voltai</name>
    <dbReference type="NCBI Taxonomy" id="2609070"/>
    <lineage>
        <taxon>Eukaryota</taxon>
        <taxon>Metazoa</taxon>
        <taxon>Chordata</taxon>
        <taxon>Craniata</taxon>
        <taxon>Vertebrata</taxon>
        <taxon>Euteleostomi</taxon>
        <taxon>Actinopterygii</taxon>
        <taxon>Neopterygii</taxon>
        <taxon>Teleostei</taxon>
        <taxon>Ostariophysi</taxon>
        <taxon>Gymnotiformes</taxon>
        <taxon>Gymnotoidei</taxon>
        <taxon>Gymnotidae</taxon>
        <taxon>Electrophorus</taxon>
    </lineage>
</organism>
<comment type="caution">
    <text evidence="2">The sequence shown here is derived from an EMBL/GenBank/DDBJ whole genome shotgun (WGS) entry which is preliminary data.</text>
</comment>
<name>A0AAD9E3R3_9TELE</name>
<protein>
    <submittedName>
        <fullName evidence="2">Uncharacterized protein</fullName>
    </submittedName>
</protein>
<sequence>MLRQPPNDFESMALNGPLLPSISTFSSGAAVQRKPAGQGASHLVSKNRSRAPRASFAAHVRGLRPWTADRGARCTVACRGLGARAVACGRRRCRTRS</sequence>
<gene>
    <name evidence="2" type="ORF">P4O66_004095</name>
</gene>
<feature type="region of interest" description="Disordered" evidence="1">
    <location>
        <begin position="29"/>
        <end position="50"/>
    </location>
</feature>
<dbReference type="EMBL" id="JAROKS010000005">
    <property type="protein sequence ID" value="KAK1803313.1"/>
    <property type="molecule type" value="Genomic_DNA"/>
</dbReference>
<proteinExistence type="predicted"/>
<evidence type="ECO:0000313" key="3">
    <source>
        <dbReference type="Proteomes" id="UP001239994"/>
    </source>
</evidence>
<accession>A0AAD9E3R3</accession>
<dbReference type="AlphaFoldDB" id="A0AAD9E3R3"/>
<dbReference type="Proteomes" id="UP001239994">
    <property type="component" value="Unassembled WGS sequence"/>
</dbReference>